<proteinExistence type="predicted"/>
<protein>
    <submittedName>
        <fullName evidence="3">Uncharacterized protein</fullName>
    </submittedName>
</protein>
<name>A0A6A3XP54_9STRA</name>
<evidence type="ECO:0000313" key="5">
    <source>
        <dbReference type="Proteomes" id="UP000440367"/>
    </source>
</evidence>
<gene>
    <name evidence="3" type="ORF">PF002_g20170</name>
    <name evidence="2" type="ORF">PF005_g19049</name>
    <name evidence="1" type="ORF">PF011_g17537</name>
</gene>
<organism evidence="3 5">
    <name type="scientific">Phytophthora fragariae</name>
    <dbReference type="NCBI Taxonomy" id="53985"/>
    <lineage>
        <taxon>Eukaryota</taxon>
        <taxon>Sar</taxon>
        <taxon>Stramenopiles</taxon>
        <taxon>Oomycota</taxon>
        <taxon>Peronosporomycetes</taxon>
        <taxon>Peronosporales</taxon>
        <taxon>Peronosporaceae</taxon>
        <taxon>Phytophthora</taxon>
    </lineage>
</organism>
<comment type="caution">
    <text evidence="3">The sequence shown here is derived from an EMBL/GenBank/DDBJ whole genome shotgun (WGS) entry which is preliminary data.</text>
</comment>
<dbReference type="EMBL" id="QXGB01001429">
    <property type="protein sequence ID" value="KAE9190923.1"/>
    <property type="molecule type" value="Genomic_DNA"/>
</dbReference>
<evidence type="ECO:0000313" key="6">
    <source>
        <dbReference type="Proteomes" id="UP000460718"/>
    </source>
</evidence>
<dbReference type="Proteomes" id="UP000460718">
    <property type="component" value="Unassembled WGS sequence"/>
</dbReference>
<dbReference type="EMBL" id="QXFW01001332">
    <property type="protein sequence ID" value="KAE8992468.1"/>
    <property type="molecule type" value="Genomic_DNA"/>
</dbReference>
<evidence type="ECO:0000313" key="2">
    <source>
        <dbReference type="EMBL" id="KAE9190923.1"/>
    </source>
</evidence>
<dbReference type="AlphaFoldDB" id="A0A6A3XP54"/>
<evidence type="ECO:0000313" key="3">
    <source>
        <dbReference type="EMBL" id="KAE9205923.1"/>
    </source>
</evidence>
<dbReference type="Proteomes" id="UP000440367">
    <property type="component" value="Unassembled WGS sequence"/>
</dbReference>
<reference evidence="4 5" key="1">
    <citation type="submission" date="2018-08" db="EMBL/GenBank/DDBJ databases">
        <title>Genomic investigation of the strawberry pathogen Phytophthora fragariae indicates pathogenicity is determined by transcriptional variation in three key races.</title>
        <authorList>
            <person name="Adams T.M."/>
            <person name="Armitage A.D."/>
            <person name="Sobczyk M.K."/>
            <person name="Bates H.J."/>
            <person name="Dunwell J.M."/>
            <person name="Nellist C.F."/>
            <person name="Harrison R.J."/>
        </authorList>
    </citation>
    <scope>NUCLEOTIDE SEQUENCE [LARGE SCALE GENOMIC DNA]</scope>
    <source>
        <strain evidence="3 5">BC-1</strain>
        <strain evidence="2 4">NOV-27</strain>
        <strain evidence="1 6">SCRP245</strain>
    </source>
</reference>
<sequence length="83" mass="9357">MVASVRKFFVDIVQIEHDALHEEWDEGTVQKRHEHDGNMPSFVEEFKFWPSLAGNAYNQLESGALFALVLVLGTPHAVLGYSV</sequence>
<dbReference type="Proteomes" id="UP000433483">
    <property type="component" value="Unassembled WGS sequence"/>
</dbReference>
<evidence type="ECO:0000313" key="4">
    <source>
        <dbReference type="Proteomes" id="UP000433483"/>
    </source>
</evidence>
<accession>A0A6A3XP54</accession>
<evidence type="ECO:0000313" key="1">
    <source>
        <dbReference type="EMBL" id="KAE8992468.1"/>
    </source>
</evidence>
<keyword evidence="4" id="KW-1185">Reference proteome</keyword>
<dbReference type="EMBL" id="QXGD01001447">
    <property type="protein sequence ID" value="KAE9205923.1"/>
    <property type="molecule type" value="Genomic_DNA"/>
</dbReference>